<evidence type="ECO:0000256" key="3">
    <source>
        <dbReference type="SAM" id="Phobius"/>
    </source>
</evidence>
<feature type="transmembrane region" description="Helical" evidence="3">
    <location>
        <begin position="364"/>
        <end position="388"/>
    </location>
</feature>
<keyword evidence="6" id="KW-1185">Reference proteome</keyword>
<feature type="domain" description="AIG1-type G" evidence="4">
    <location>
        <begin position="117"/>
        <end position="224"/>
    </location>
</feature>
<organism evidence="5 6">
    <name type="scientific">Pseudo-nitzschia multistriata</name>
    <dbReference type="NCBI Taxonomy" id="183589"/>
    <lineage>
        <taxon>Eukaryota</taxon>
        <taxon>Sar</taxon>
        <taxon>Stramenopiles</taxon>
        <taxon>Ochrophyta</taxon>
        <taxon>Bacillariophyta</taxon>
        <taxon>Bacillariophyceae</taxon>
        <taxon>Bacillariophycidae</taxon>
        <taxon>Bacillariales</taxon>
        <taxon>Bacillariaceae</taxon>
        <taxon>Pseudo-nitzschia</taxon>
    </lineage>
</organism>
<dbReference type="OrthoDB" id="8954335at2759"/>
<dbReference type="Proteomes" id="UP000291116">
    <property type="component" value="Unassembled WGS sequence"/>
</dbReference>
<dbReference type="AlphaFoldDB" id="A0A448Z9U6"/>
<reference evidence="5 6" key="1">
    <citation type="submission" date="2019-01" db="EMBL/GenBank/DDBJ databases">
        <authorList>
            <person name="Ferrante I. M."/>
        </authorList>
    </citation>
    <scope>NUCLEOTIDE SEQUENCE [LARGE SCALE GENOMIC DNA]</scope>
    <source>
        <strain evidence="5 6">B856</strain>
    </source>
</reference>
<evidence type="ECO:0000256" key="2">
    <source>
        <dbReference type="SAM" id="Coils"/>
    </source>
</evidence>
<dbReference type="InterPro" id="IPR006703">
    <property type="entry name" value="G_AIG1"/>
</dbReference>
<feature type="transmembrane region" description="Helical" evidence="3">
    <location>
        <begin position="45"/>
        <end position="63"/>
    </location>
</feature>
<dbReference type="SUPFAM" id="SSF52540">
    <property type="entry name" value="P-loop containing nucleoside triphosphate hydrolases"/>
    <property type="match status" value="1"/>
</dbReference>
<evidence type="ECO:0000313" key="5">
    <source>
        <dbReference type="EMBL" id="VEU38784.1"/>
    </source>
</evidence>
<proteinExistence type="predicted"/>
<sequence>MSDLISIISAVAQKGLVTYTSMKDLVKDAVNVDVRPEASNNVVNVASNWGIVPVAILLILQLPDPSGNVRLVVEFLKMLFLFIPLPLLLMHFLNKDSTDERDEGRHSSETDLLPPTSLIILGNPGVGKSTLLNGILGRAHFTSGVTFEGTLTLTSITEQDVLGNRLIDTPGLSDLATRKNAAREITNAIRENSNSGQMKLVFVLTLEQGRVRATDSTTIKLVLDFLPKGTPYGIVVNQIPSNTCKKLFSNRENQLKLFTILNYGRENKTPHICLVRYDDELSGEDNAVPSCNNELVNFINHSIPYVNAFEIGDDAGVQATEWGQVKEELEAYISELRRDADLMKQEKEKFEKLYKQELGIETKWTAGTVMWLAYGTILIACEIAVTFLL</sequence>
<dbReference type="Pfam" id="PF04548">
    <property type="entry name" value="AIG1"/>
    <property type="match status" value="1"/>
</dbReference>
<feature type="coiled-coil region" evidence="2">
    <location>
        <begin position="326"/>
        <end position="353"/>
    </location>
</feature>
<keyword evidence="3" id="KW-0812">Transmembrane</keyword>
<dbReference type="Gene3D" id="3.40.50.300">
    <property type="entry name" value="P-loop containing nucleotide triphosphate hydrolases"/>
    <property type="match status" value="1"/>
</dbReference>
<keyword evidence="3" id="KW-0472">Membrane</keyword>
<accession>A0A448Z9U6</accession>
<keyword evidence="1" id="KW-0547">Nucleotide-binding</keyword>
<evidence type="ECO:0000313" key="6">
    <source>
        <dbReference type="Proteomes" id="UP000291116"/>
    </source>
</evidence>
<keyword evidence="2" id="KW-0175">Coiled coil</keyword>
<name>A0A448Z9U6_9STRA</name>
<dbReference type="GO" id="GO:0005525">
    <property type="term" value="F:GTP binding"/>
    <property type="evidence" value="ECO:0007669"/>
    <property type="project" value="InterPro"/>
</dbReference>
<protein>
    <recommendedName>
        <fullName evidence="4">AIG1-type G domain-containing protein</fullName>
    </recommendedName>
</protein>
<gene>
    <name evidence="5" type="ORF">PSNMU_V1.4_AUG-EV-PASAV3_0056160</name>
</gene>
<dbReference type="EMBL" id="CAACVS010000186">
    <property type="protein sequence ID" value="VEU38784.1"/>
    <property type="molecule type" value="Genomic_DNA"/>
</dbReference>
<evidence type="ECO:0000256" key="1">
    <source>
        <dbReference type="ARBA" id="ARBA00022741"/>
    </source>
</evidence>
<evidence type="ECO:0000259" key="4">
    <source>
        <dbReference type="Pfam" id="PF04548"/>
    </source>
</evidence>
<feature type="transmembrane region" description="Helical" evidence="3">
    <location>
        <begin position="75"/>
        <end position="93"/>
    </location>
</feature>
<dbReference type="InterPro" id="IPR027417">
    <property type="entry name" value="P-loop_NTPase"/>
</dbReference>
<keyword evidence="3" id="KW-1133">Transmembrane helix</keyword>